<reference evidence="2" key="1">
    <citation type="journal article" date="2020" name="Stud. Mycol.">
        <title>101 Dothideomycetes genomes: a test case for predicting lifestyles and emergence of pathogens.</title>
        <authorList>
            <person name="Haridas S."/>
            <person name="Albert R."/>
            <person name="Binder M."/>
            <person name="Bloem J."/>
            <person name="Labutti K."/>
            <person name="Salamov A."/>
            <person name="Andreopoulos B."/>
            <person name="Baker S."/>
            <person name="Barry K."/>
            <person name="Bills G."/>
            <person name="Bluhm B."/>
            <person name="Cannon C."/>
            <person name="Castanera R."/>
            <person name="Culley D."/>
            <person name="Daum C."/>
            <person name="Ezra D."/>
            <person name="Gonzalez J."/>
            <person name="Henrissat B."/>
            <person name="Kuo A."/>
            <person name="Liang C."/>
            <person name="Lipzen A."/>
            <person name="Lutzoni F."/>
            <person name="Magnuson J."/>
            <person name="Mondo S."/>
            <person name="Nolan M."/>
            <person name="Ohm R."/>
            <person name="Pangilinan J."/>
            <person name="Park H.-J."/>
            <person name="Ramirez L."/>
            <person name="Alfaro M."/>
            <person name="Sun H."/>
            <person name="Tritt A."/>
            <person name="Yoshinaga Y."/>
            <person name="Zwiers L.-H."/>
            <person name="Turgeon B."/>
            <person name="Goodwin S."/>
            <person name="Spatafora J."/>
            <person name="Crous P."/>
            <person name="Grigoriev I."/>
        </authorList>
    </citation>
    <scope>NUCLEOTIDE SEQUENCE</scope>
    <source>
        <strain evidence="2">CBS 122367</strain>
    </source>
</reference>
<dbReference type="AlphaFoldDB" id="A0A6G1IHX3"/>
<organism evidence="2 3">
    <name type="scientific">Lentithecium fluviatile CBS 122367</name>
    <dbReference type="NCBI Taxonomy" id="1168545"/>
    <lineage>
        <taxon>Eukaryota</taxon>
        <taxon>Fungi</taxon>
        <taxon>Dikarya</taxon>
        <taxon>Ascomycota</taxon>
        <taxon>Pezizomycotina</taxon>
        <taxon>Dothideomycetes</taxon>
        <taxon>Pleosporomycetidae</taxon>
        <taxon>Pleosporales</taxon>
        <taxon>Massarineae</taxon>
        <taxon>Lentitheciaceae</taxon>
        <taxon>Lentithecium</taxon>
    </lineage>
</organism>
<accession>A0A6G1IHX3</accession>
<dbReference type="Gene3D" id="3.40.50.1820">
    <property type="entry name" value="alpha/beta hydrolase"/>
    <property type="match status" value="1"/>
</dbReference>
<dbReference type="GO" id="GO:0004177">
    <property type="term" value="F:aminopeptidase activity"/>
    <property type="evidence" value="ECO:0007669"/>
    <property type="project" value="UniProtKB-KW"/>
</dbReference>
<keyword evidence="3" id="KW-1185">Reference proteome</keyword>
<protein>
    <submittedName>
        <fullName evidence="2">Prolyl aminopeptidase-like protein</fullName>
    </submittedName>
</protein>
<dbReference type="InterPro" id="IPR000073">
    <property type="entry name" value="AB_hydrolase_1"/>
</dbReference>
<dbReference type="OrthoDB" id="408373at2759"/>
<dbReference type="InterPro" id="IPR052897">
    <property type="entry name" value="Sec-Metab_Biosynth_Hydrolase"/>
</dbReference>
<name>A0A6G1IHX3_9PLEO</name>
<dbReference type="PANTHER" id="PTHR37017">
    <property type="entry name" value="AB HYDROLASE-1 DOMAIN-CONTAINING PROTEIN-RELATED"/>
    <property type="match status" value="1"/>
</dbReference>
<gene>
    <name evidence="2" type="ORF">K458DRAFT_319178</name>
</gene>
<dbReference type="SUPFAM" id="SSF53474">
    <property type="entry name" value="alpha/beta-Hydrolases"/>
    <property type="match status" value="1"/>
</dbReference>
<proteinExistence type="predicted"/>
<dbReference type="InterPro" id="IPR029058">
    <property type="entry name" value="AB_hydrolase_fold"/>
</dbReference>
<feature type="domain" description="AB hydrolase-1" evidence="1">
    <location>
        <begin position="8"/>
        <end position="247"/>
    </location>
</feature>
<dbReference type="PANTHER" id="PTHR37017:SF8">
    <property type="entry name" value="AB HYDROLASE-1 DOMAIN-CONTAINING PROTEIN"/>
    <property type="match status" value="1"/>
</dbReference>
<evidence type="ECO:0000313" key="2">
    <source>
        <dbReference type="EMBL" id="KAF2677640.1"/>
    </source>
</evidence>
<sequence>MSQANPTIVFLAGAFADPSCFDELAAGFNNAGYPTAYAKVLSLNPSDPSSVSTSKDAEHVRSTVLLPLLDKGKDVILFVHSYGGVVGGAAAAGLSKSARRADAKKGGIVGLLYLAGNIVGEGESLKEAVGGAYPPFIKEHQPSNGLALIAPVMETLYGDVDAQKKADLEAGMIPHALAAFETPATAPAWKEAAFDGRRVYVRTLDDQCNPLFIQDIWLEKSGVEWETVDMKTSHCPFISRPQDVVKACTPFFEKWRE</sequence>
<evidence type="ECO:0000259" key="1">
    <source>
        <dbReference type="Pfam" id="PF12697"/>
    </source>
</evidence>
<keyword evidence="2" id="KW-0031">Aminopeptidase</keyword>
<dbReference type="EMBL" id="MU005620">
    <property type="protein sequence ID" value="KAF2677640.1"/>
    <property type="molecule type" value="Genomic_DNA"/>
</dbReference>
<evidence type="ECO:0000313" key="3">
    <source>
        <dbReference type="Proteomes" id="UP000799291"/>
    </source>
</evidence>
<keyword evidence="2" id="KW-0378">Hydrolase</keyword>
<keyword evidence="2" id="KW-0645">Protease</keyword>
<dbReference type="Proteomes" id="UP000799291">
    <property type="component" value="Unassembled WGS sequence"/>
</dbReference>
<dbReference type="Pfam" id="PF12697">
    <property type="entry name" value="Abhydrolase_6"/>
    <property type="match status" value="1"/>
</dbReference>